<accession>A0A4D4JAK2</accession>
<comment type="caution">
    <text evidence="3">The sequence shown here is derived from an EMBL/GenBank/DDBJ whole genome shotgun (WGS) entry which is preliminary data.</text>
</comment>
<gene>
    <name evidence="3" type="ORF">GTS_36730</name>
</gene>
<evidence type="ECO:0000256" key="2">
    <source>
        <dbReference type="SAM" id="Phobius"/>
    </source>
</evidence>
<dbReference type="PANTHER" id="PTHR32309:SF31">
    <property type="entry name" value="CAPSULAR EXOPOLYSACCHARIDE FAMILY"/>
    <property type="match status" value="1"/>
</dbReference>
<feature type="compositionally biased region" description="Polar residues" evidence="1">
    <location>
        <begin position="29"/>
        <end position="38"/>
    </location>
</feature>
<dbReference type="Proteomes" id="UP000298860">
    <property type="component" value="Unassembled WGS sequence"/>
</dbReference>
<dbReference type="InterPro" id="IPR050445">
    <property type="entry name" value="Bact_polysacc_biosynth/exp"/>
</dbReference>
<evidence type="ECO:0000313" key="3">
    <source>
        <dbReference type="EMBL" id="GDY32040.1"/>
    </source>
</evidence>
<keyword evidence="2" id="KW-1133">Transmembrane helix</keyword>
<organism evidence="3 4">
    <name type="scientific">Gandjariella thermophila</name>
    <dbReference type="NCBI Taxonomy" id="1931992"/>
    <lineage>
        <taxon>Bacteria</taxon>
        <taxon>Bacillati</taxon>
        <taxon>Actinomycetota</taxon>
        <taxon>Actinomycetes</taxon>
        <taxon>Pseudonocardiales</taxon>
        <taxon>Pseudonocardiaceae</taxon>
        <taxon>Gandjariella</taxon>
    </lineage>
</organism>
<reference evidence="4" key="1">
    <citation type="submission" date="2019-04" db="EMBL/GenBank/DDBJ databases">
        <title>Draft genome sequence of Pseudonocardiaceae bacterium SL3-2-4.</title>
        <authorList>
            <person name="Ningsih F."/>
            <person name="Yokota A."/>
            <person name="Sakai Y."/>
            <person name="Nanatani K."/>
            <person name="Yabe S."/>
            <person name="Oetari A."/>
            <person name="Sjamsuridzal W."/>
        </authorList>
    </citation>
    <scope>NUCLEOTIDE SEQUENCE [LARGE SCALE GENOMIC DNA]</scope>
    <source>
        <strain evidence="4">SL3-2-4</strain>
    </source>
</reference>
<keyword evidence="4" id="KW-1185">Reference proteome</keyword>
<keyword evidence="2" id="KW-0812">Transmembrane</keyword>
<evidence type="ECO:0000256" key="1">
    <source>
        <dbReference type="SAM" id="MobiDB-lite"/>
    </source>
</evidence>
<proteinExistence type="predicted"/>
<feature type="transmembrane region" description="Helical" evidence="2">
    <location>
        <begin position="284"/>
        <end position="305"/>
    </location>
</feature>
<name>A0A4D4JAK2_9PSEU</name>
<evidence type="ECO:0008006" key="5">
    <source>
        <dbReference type="Google" id="ProtNLM"/>
    </source>
</evidence>
<dbReference type="PANTHER" id="PTHR32309">
    <property type="entry name" value="TYROSINE-PROTEIN KINASE"/>
    <property type="match status" value="1"/>
</dbReference>
<dbReference type="EMBL" id="BJFL01000020">
    <property type="protein sequence ID" value="GDY32040.1"/>
    <property type="molecule type" value="Genomic_DNA"/>
</dbReference>
<evidence type="ECO:0000313" key="4">
    <source>
        <dbReference type="Proteomes" id="UP000298860"/>
    </source>
</evidence>
<feature type="transmembrane region" description="Helical" evidence="2">
    <location>
        <begin position="65"/>
        <end position="87"/>
    </location>
</feature>
<sequence>MVTAPTGARGAASNGDRANDTTAKDGVNGATTNGQPRQGSAPPTAGSPPEPATPRGLTRAQIRRLVGLSAAIVLVGAVVGFGAGLLWPARYAARAEILYQISQEKSTGFLRQDRSLTTQLVLLQSPRVLAPVAAGSGMSLDDLKKKVSVTLLDNSEVIQVEARNHSRDTALRWVRDIVDNYLKVAPADQATEVDAFLRQQLAEVQDNLAKARVHAATVHEQQSAGLVGSLAGASADAEVQGLADHERKLREQLDELHVATVSAPRREVVVPPYPVANPVSPRPAFTAATGALASLVIAAGAAAVLGRRWARGRAAT</sequence>
<feature type="region of interest" description="Disordered" evidence="1">
    <location>
        <begin position="1"/>
        <end position="56"/>
    </location>
</feature>
<dbReference type="AlphaFoldDB" id="A0A4D4JAK2"/>
<keyword evidence="2" id="KW-0472">Membrane</keyword>
<protein>
    <recommendedName>
        <fullName evidence="5">Polysaccharide chain length determinant N-terminal domain-containing protein</fullName>
    </recommendedName>
</protein>